<accession>A0A8T1S316</accession>
<gene>
    <name evidence="5" type="ORF">G0U57_021248</name>
</gene>
<evidence type="ECO:0000313" key="6">
    <source>
        <dbReference type="Proteomes" id="UP000765507"/>
    </source>
</evidence>
<dbReference type="AlphaFoldDB" id="A0A8T1S316"/>
<proteinExistence type="predicted"/>
<evidence type="ECO:0000256" key="2">
    <source>
        <dbReference type="ARBA" id="ARBA00022490"/>
    </source>
</evidence>
<dbReference type="Proteomes" id="UP000765507">
    <property type="component" value="Unassembled WGS sequence"/>
</dbReference>
<keyword evidence="2" id="KW-0963">Cytoplasm</keyword>
<keyword evidence="4" id="KW-0391">Immunity</keyword>
<dbReference type="OrthoDB" id="10058437at2759"/>
<dbReference type="PANTHER" id="PTHR46985">
    <property type="entry name" value="NACHT, LRR AND PYD DOMAINS-CONTAINING PROTEIN 1"/>
    <property type="match status" value="1"/>
</dbReference>
<comment type="caution">
    <text evidence="5">The sequence shown here is derived from an EMBL/GenBank/DDBJ whole genome shotgun (WGS) entry which is preliminary data.</text>
</comment>
<dbReference type="Gene3D" id="1.10.533.10">
    <property type="entry name" value="Death Domain, Fas"/>
    <property type="match status" value="1"/>
</dbReference>
<dbReference type="PANTHER" id="PTHR46985:SF2">
    <property type="entry name" value="APOPTOSIS-ASSOCIATED SPECK-LIKE PROTEIN CONTAINING A CARD"/>
    <property type="match status" value="1"/>
</dbReference>
<keyword evidence="3" id="KW-0399">Innate immunity</keyword>
<dbReference type="InterPro" id="IPR051249">
    <property type="entry name" value="NLRP_Inflammasome"/>
</dbReference>
<sequence>MLNDDRYWTILAERSDRERMRKLYELLPSWDARDKDQLYRVLTVTNPALVKELEGK</sequence>
<keyword evidence="6" id="KW-1185">Reference proteome</keyword>
<evidence type="ECO:0000313" key="5">
    <source>
        <dbReference type="EMBL" id="KAG6923218.1"/>
    </source>
</evidence>
<dbReference type="GO" id="GO:0005737">
    <property type="term" value="C:cytoplasm"/>
    <property type="evidence" value="ECO:0007669"/>
    <property type="project" value="UniProtKB-SubCell"/>
</dbReference>
<evidence type="ECO:0000256" key="4">
    <source>
        <dbReference type="ARBA" id="ARBA00022859"/>
    </source>
</evidence>
<evidence type="ECO:0000256" key="1">
    <source>
        <dbReference type="ARBA" id="ARBA00004496"/>
    </source>
</evidence>
<dbReference type="GO" id="GO:0045087">
    <property type="term" value="P:innate immune response"/>
    <property type="evidence" value="ECO:0007669"/>
    <property type="project" value="UniProtKB-KW"/>
</dbReference>
<organism evidence="5 6">
    <name type="scientific">Chelydra serpentina</name>
    <name type="common">Snapping turtle</name>
    <name type="synonym">Testudo serpentina</name>
    <dbReference type="NCBI Taxonomy" id="8475"/>
    <lineage>
        <taxon>Eukaryota</taxon>
        <taxon>Metazoa</taxon>
        <taxon>Chordata</taxon>
        <taxon>Craniata</taxon>
        <taxon>Vertebrata</taxon>
        <taxon>Euteleostomi</taxon>
        <taxon>Archelosauria</taxon>
        <taxon>Testudinata</taxon>
        <taxon>Testudines</taxon>
        <taxon>Cryptodira</taxon>
        <taxon>Durocryptodira</taxon>
        <taxon>Americhelydia</taxon>
        <taxon>Chelydroidea</taxon>
        <taxon>Chelydridae</taxon>
        <taxon>Chelydra</taxon>
    </lineage>
</organism>
<evidence type="ECO:0000256" key="3">
    <source>
        <dbReference type="ARBA" id="ARBA00022588"/>
    </source>
</evidence>
<protein>
    <submittedName>
        <fullName evidence="5">NLR family pyrin domain containing 1</fullName>
    </submittedName>
</protein>
<reference evidence="5 6" key="1">
    <citation type="journal article" date="2020" name="G3 (Bethesda)">
        <title>Draft Genome of the Common Snapping Turtle, Chelydra serpentina, a Model for Phenotypic Plasticity in Reptiles.</title>
        <authorList>
            <person name="Das D."/>
            <person name="Singh S.K."/>
            <person name="Bierstedt J."/>
            <person name="Erickson A."/>
            <person name="Galli G.L.J."/>
            <person name="Crossley D.A. 2nd"/>
            <person name="Rhen T."/>
        </authorList>
    </citation>
    <scope>NUCLEOTIDE SEQUENCE [LARGE SCALE GENOMIC DNA]</scope>
    <source>
        <tissue evidence="5">Whole blood</tissue>
    </source>
</reference>
<dbReference type="InterPro" id="IPR011029">
    <property type="entry name" value="DEATH-like_dom_sf"/>
</dbReference>
<comment type="subcellular location">
    <subcellularLocation>
        <location evidence="1">Cytoplasm</location>
    </subcellularLocation>
</comment>
<dbReference type="EMBL" id="JAHGAV010000945">
    <property type="protein sequence ID" value="KAG6923218.1"/>
    <property type="molecule type" value="Genomic_DNA"/>
</dbReference>
<dbReference type="SUPFAM" id="SSF47986">
    <property type="entry name" value="DEATH domain"/>
    <property type="match status" value="1"/>
</dbReference>
<name>A0A8T1S316_CHESE</name>